<comment type="function">
    <text evidence="1">Golgi membrane protein involved in vesicular trafficking and spindle migration.</text>
</comment>
<evidence type="ECO:0000256" key="5">
    <source>
        <dbReference type="ARBA" id="ARBA00020673"/>
    </source>
</evidence>
<keyword evidence="8 13" id="KW-0863">Zinc-finger</keyword>
<evidence type="ECO:0000256" key="4">
    <source>
        <dbReference type="ARBA" id="ARBA00013533"/>
    </source>
</evidence>
<dbReference type="InterPro" id="IPR000571">
    <property type="entry name" value="Znf_CCCH"/>
</dbReference>
<evidence type="ECO:0000313" key="18">
    <source>
        <dbReference type="EMBL" id="KAF3803459.1"/>
    </source>
</evidence>
<feature type="domain" description="Smr" evidence="17">
    <location>
        <begin position="595"/>
        <end position="676"/>
    </location>
</feature>
<feature type="compositionally biased region" description="Polar residues" evidence="14">
    <location>
        <begin position="715"/>
        <end position="732"/>
    </location>
</feature>
<dbReference type="GO" id="GO:0000139">
    <property type="term" value="C:Golgi membrane"/>
    <property type="evidence" value="ECO:0007669"/>
    <property type="project" value="UniProtKB-SubCell"/>
</dbReference>
<dbReference type="InterPro" id="IPR013899">
    <property type="entry name" value="DUF1771"/>
</dbReference>
<evidence type="ECO:0000256" key="10">
    <source>
        <dbReference type="ARBA" id="ARBA00022989"/>
    </source>
</evidence>
<feature type="domain" description="C3H1-type" evidence="16">
    <location>
        <begin position="310"/>
        <end position="332"/>
    </location>
</feature>
<protein>
    <recommendedName>
        <fullName evidence="4">Golgi apparatus membrane protein TVP38</fullName>
    </recommendedName>
    <alternativeName>
        <fullName evidence="5">Golgi apparatus membrane protein tvp38</fullName>
    </alternativeName>
</protein>
<dbReference type="PROSITE" id="PS50828">
    <property type="entry name" value="SMR"/>
    <property type="match status" value="1"/>
</dbReference>
<proteinExistence type="inferred from homology"/>
<dbReference type="SUPFAM" id="SSF90229">
    <property type="entry name" value="CCCH zinc finger"/>
    <property type="match status" value="1"/>
</dbReference>
<gene>
    <name evidence="18" type="ORF">GCG54_00004629</name>
</gene>
<evidence type="ECO:0000256" key="7">
    <source>
        <dbReference type="ARBA" id="ARBA00022723"/>
    </source>
</evidence>
<dbReference type="PROSITE" id="PS50103">
    <property type="entry name" value="ZF_C3H1"/>
    <property type="match status" value="2"/>
</dbReference>
<evidence type="ECO:0000256" key="6">
    <source>
        <dbReference type="ARBA" id="ARBA00022692"/>
    </source>
</evidence>
<evidence type="ECO:0000256" key="8">
    <source>
        <dbReference type="ARBA" id="ARBA00022771"/>
    </source>
</evidence>
<dbReference type="InterPro" id="IPR032816">
    <property type="entry name" value="VTT_dom"/>
</dbReference>
<dbReference type="PANTHER" id="PTHR47549:SF1">
    <property type="entry name" value="GOLGI APPARATUS MEMBRANE PROTEIN TVP38"/>
    <property type="match status" value="1"/>
</dbReference>
<evidence type="ECO:0000256" key="11">
    <source>
        <dbReference type="ARBA" id="ARBA00023034"/>
    </source>
</evidence>
<feature type="transmembrane region" description="Helical" evidence="15">
    <location>
        <begin position="828"/>
        <end position="847"/>
    </location>
</feature>
<keyword evidence="6 15" id="KW-0812">Transmembrane</keyword>
<dbReference type="InterPro" id="IPR002625">
    <property type="entry name" value="Smr_dom"/>
</dbReference>
<evidence type="ECO:0000256" key="12">
    <source>
        <dbReference type="ARBA" id="ARBA00023136"/>
    </source>
</evidence>
<evidence type="ECO:0000256" key="1">
    <source>
        <dbReference type="ARBA" id="ARBA00002978"/>
    </source>
</evidence>
<feature type="compositionally biased region" description="Basic residues" evidence="14">
    <location>
        <begin position="435"/>
        <end position="449"/>
    </location>
</feature>
<comment type="similarity">
    <text evidence="3">Belongs to the TVP38/TMEM64 family.</text>
</comment>
<keyword evidence="10 15" id="KW-1133">Transmembrane helix</keyword>
<feature type="transmembrane region" description="Helical" evidence="15">
    <location>
        <begin position="902"/>
        <end position="922"/>
    </location>
</feature>
<comment type="subcellular location">
    <subcellularLocation>
        <location evidence="2">Golgi apparatus membrane</location>
        <topology evidence="2">Multi-pass membrane protein</topology>
    </subcellularLocation>
</comment>
<dbReference type="PANTHER" id="PTHR47549">
    <property type="entry name" value="GOLGI APPARATUS MEMBRANE PROTEIN TVP38-RELATED"/>
    <property type="match status" value="1"/>
</dbReference>
<keyword evidence="9 13" id="KW-0862">Zinc</keyword>
<reference evidence="18" key="2">
    <citation type="submission" date="2020-03" db="EMBL/GenBank/DDBJ databases">
        <authorList>
            <person name="Fu F.-F."/>
            <person name="Chen J."/>
        </authorList>
    </citation>
    <scope>NUCLEOTIDE SEQUENCE</scope>
    <source>
        <strain evidence="18">Lc1</strain>
    </source>
</reference>
<dbReference type="GO" id="GO:0000022">
    <property type="term" value="P:mitotic spindle elongation"/>
    <property type="evidence" value="ECO:0007669"/>
    <property type="project" value="TreeGrafter"/>
</dbReference>
<feature type="region of interest" description="Disordered" evidence="14">
    <location>
        <begin position="710"/>
        <end position="789"/>
    </location>
</feature>
<evidence type="ECO:0000313" key="19">
    <source>
        <dbReference type="Proteomes" id="UP000613401"/>
    </source>
</evidence>
<accession>A0A8H4CGK2</accession>
<feature type="transmembrane region" description="Helical" evidence="15">
    <location>
        <begin position="868"/>
        <end position="890"/>
    </location>
</feature>
<dbReference type="Pfam" id="PF14608">
    <property type="entry name" value="zf-CCCH_2"/>
    <property type="match status" value="2"/>
</dbReference>
<dbReference type="Pfam" id="PF08590">
    <property type="entry name" value="DUF1771"/>
    <property type="match status" value="1"/>
</dbReference>
<keyword evidence="7 13" id="KW-0479">Metal-binding</keyword>
<evidence type="ECO:0000256" key="2">
    <source>
        <dbReference type="ARBA" id="ARBA00004653"/>
    </source>
</evidence>
<keyword evidence="11" id="KW-0333">Golgi apparatus</keyword>
<feature type="zinc finger region" description="C3H1-type" evidence="13">
    <location>
        <begin position="280"/>
        <end position="307"/>
    </location>
</feature>
<feature type="compositionally biased region" description="Polar residues" evidence="14">
    <location>
        <begin position="484"/>
        <end position="498"/>
    </location>
</feature>
<evidence type="ECO:0000256" key="15">
    <source>
        <dbReference type="SAM" id="Phobius"/>
    </source>
</evidence>
<feature type="transmembrane region" description="Helical" evidence="15">
    <location>
        <begin position="1020"/>
        <end position="1041"/>
    </location>
</feature>
<evidence type="ECO:0000259" key="16">
    <source>
        <dbReference type="PROSITE" id="PS50103"/>
    </source>
</evidence>
<sequence>MVSDEHYEICLPILQDATLEDEDKTDQLEDLLRSQTSLSGPSLDNAILDVLWRYRDGGGSSTSPPPIRQTILRRPSPSPWRGNATPLSGSPRLGVSPLAPPGFVPSFSRTKSSAASPFSSPRPSPRLAFATPVIPNSPNLNAYEFANDRSPSQETFGDYQTENVEWLVADDAISITSSVGTSSGLNAAAPEFSSMSSQQADMSPYDMLRSILGQTRTDDEIEAALALHGYDLSATIVSIMESQAQENGFSAALHPDDSKTSLIGKALAAEGRPTTPAGGQRSGVICKFYMSTGQCLRADCRFSHDLSNHLCKYWVMGNCLAGETCIFSHDPAHLMNKLALDGSSTPPTKQANNLDLNSFPALPPGTPEHLGGFAGGVNITVGITPPPGLKPFYQDQSPRPRSRPGSRHQQAREPVAPSLDDADAFPTLGSAAAKQGKKHHGKRGGHGHNHKENFGPSSLAEIVKMSPSPSSASLRQDTKKLGRNGSSTNIRNGENSAAAQAIPNPKHIPWLETGERANKAYLKARQEAIKHGGLRNKFLQSAAQAWNRNDARAAKALSLRGQSENDLMRKAHREAARELYEERNRGNANSLEIYVDLHGLHPEEAVEYLERVLMENVKESRSIYAITGTGHHSKNGKDKVGKAIRNFLNEWRYAYREFSVPGDRNNMGGILGIDARSYDKSLAREGTSSADESKEEVDILSQGVEIGDGKVRLLTRTTNPSIRPTAPRHTSSGGSGPNPVNRPSTMPADYESAARALSISPNPSSPEDRSDIRPPWSTSRSSRRLSSARFGNRKTTALSAVNRAIQSAVKTGNRLWTMYLGLSPVQRVAVAVFLLVVNVLGLLFLIYSHAIFKWLAPISQKWRALPGGWLIIWAFTFMTAFPPMIGYSTAISVSGFVYGFPLGYPIVATATVAGSLTAFYTSRTIFSSYVHRLVGQDHRFIALGQVLRKDGIKMLTAVRFCPLPYSLSNGFLSTIPSIKPWAFAVSTALASPKLLVHVFIGSRLALLAEKGDEMSAGGKAINYISMILGGVVGLVVGYVIYNRTMARAAELALEQAESEGAVAPGREGAPDYFDVENGLVDPEDVAALMDDDDISLWAREAVDDEETQVGGYYDDDDDDNEGDGLKGQGAKHKGDNARDEENTGFKDAD</sequence>
<evidence type="ECO:0000259" key="17">
    <source>
        <dbReference type="PROSITE" id="PS50828"/>
    </source>
</evidence>
<dbReference type="GO" id="GO:0008270">
    <property type="term" value="F:zinc ion binding"/>
    <property type="evidence" value="ECO:0007669"/>
    <property type="project" value="UniProtKB-KW"/>
</dbReference>
<feature type="region of interest" description="Disordered" evidence="14">
    <location>
        <begin position="1099"/>
        <end position="1149"/>
    </location>
</feature>
<dbReference type="SMART" id="SM00356">
    <property type="entry name" value="ZnF_C3H1"/>
    <property type="match status" value="2"/>
</dbReference>
<dbReference type="EMBL" id="WVTB01000054">
    <property type="protein sequence ID" value="KAF3803459.1"/>
    <property type="molecule type" value="Genomic_DNA"/>
</dbReference>
<comment type="caution">
    <text evidence="18">The sequence shown here is derived from an EMBL/GenBank/DDBJ whole genome shotgun (WGS) entry which is preliminary data.</text>
</comment>
<dbReference type="AlphaFoldDB" id="A0A8H4CGK2"/>
<dbReference type="FunFam" id="3.30.1370.110:FF:000002">
    <property type="entry name" value="CCCH zinc finger and SMR domain protein"/>
    <property type="match status" value="1"/>
</dbReference>
<evidence type="ECO:0000256" key="9">
    <source>
        <dbReference type="ARBA" id="ARBA00022833"/>
    </source>
</evidence>
<feature type="zinc finger region" description="C3H1-type" evidence="13">
    <location>
        <begin position="310"/>
        <end position="332"/>
    </location>
</feature>
<dbReference type="InterPro" id="IPR051076">
    <property type="entry name" value="Golgi_membrane_TVP38/TMEM64"/>
</dbReference>
<keyword evidence="19" id="KW-1185">Reference proteome</keyword>
<keyword evidence="12 15" id="KW-0472">Membrane</keyword>
<dbReference type="Gene3D" id="4.10.1000.10">
    <property type="entry name" value="Zinc finger, CCCH-type"/>
    <property type="match status" value="1"/>
</dbReference>
<feature type="compositionally biased region" description="Acidic residues" evidence="14">
    <location>
        <begin position="1102"/>
        <end position="1122"/>
    </location>
</feature>
<dbReference type="Pfam" id="PF09335">
    <property type="entry name" value="VTT_dom"/>
    <property type="match status" value="1"/>
</dbReference>
<dbReference type="SMART" id="SM00463">
    <property type="entry name" value="SMR"/>
    <property type="match status" value="1"/>
</dbReference>
<dbReference type="SMART" id="SM01162">
    <property type="entry name" value="DUF1771"/>
    <property type="match status" value="1"/>
</dbReference>
<feature type="region of interest" description="Disordered" evidence="14">
    <location>
        <begin position="58"/>
        <end position="95"/>
    </location>
</feature>
<name>A0A8H4CGK2_COLGL</name>
<dbReference type="Proteomes" id="UP000613401">
    <property type="component" value="Unassembled WGS sequence"/>
</dbReference>
<feature type="domain" description="C3H1-type" evidence="16">
    <location>
        <begin position="280"/>
        <end position="307"/>
    </location>
</feature>
<evidence type="ECO:0000256" key="14">
    <source>
        <dbReference type="SAM" id="MobiDB-lite"/>
    </source>
</evidence>
<dbReference type="InterPro" id="IPR036063">
    <property type="entry name" value="Smr_dom_sf"/>
</dbReference>
<evidence type="ECO:0000256" key="13">
    <source>
        <dbReference type="PROSITE-ProRule" id="PRU00723"/>
    </source>
</evidence>
<feature type="transmembrane region" description="Helical" evidence="15">
    <location>
        <begin position="981"/>
        <end position="1000"/>
    </location>
</feature>
<feature type="region of interest" description="Disordered" evidence="14">
    <location>
        <begin position="385"/>
        <end position="510"/>
    </location>
</feature>
<dbReference type="Gene3D" id="3.30.1370.110">
    <property type="match status" value="1"/>
</dbReference>
<reference evidence="18" key="1">
    <citation type="journal article" date="2020" name="Phytopathology">
        <title>Genome sequence and comparative analysis of Colletotrichum gloeosporioides isolated from Liriodendron leaves.</title>
        <authorList>
            <person name="Fu F.F."/>
            <person name="Hao Z."/>
            <person name="Wang P."/>
            <person name="Lu Y."/>
            <person name="Xue L.J."/>
            <person name="Wei G."/>
            <person name="Tian Y."/>
            <person name="Baishi H."/>
            <person name="Xu H."/>
            <person name="Shi J."/>
            <person name="Cheng T."/>
            <person name="Wang G."/>
            <person name="Yi Y."/>
            <person name="Chen J."/>
        </authorList>
    </citation>
    <scope>NUCLEOTIDE SEQUENCE</scope>
    <source>
        <strain evidence="18">Lc1</strain>
    </source>
</reference>
<dbReference type="GeneID" id="69011782"/>
<dbReference type="RefSeq" id="XP_045262618.1">
    <property type="nucleotide sequence ID" value="XM_045404675.1"/>
</dbReference>
<evidence type="ECO:0000256" key="3">
    <source>
        <dbReference type="ARBA" id="ARBA00008640"/>
    </source>
</evidence>
<feature type="compositionally biased region" description="Basic and acidic residues" evidence="14">
    <location>
        <begin position="1132"/>
        <end position="1149"/>
    </location>
</feature>
<dbReference type="GO" id="GO:0016192">
    <property type="term" value="P:vesicle-mediated transport"/>
    <property type="evidence" value="ECO:0007669"/>
    <property type="project" value="TreeGrafter"/>
</dbReference>
<organism evidence="18 19">
    <name type="scientific">Colletotrichum gloeosporioides</name>
    <name type="common">Anthracnose fungus</name>
    <name type="synonym">Glomerella cingulata</name>
    <dbReference type="NCBI Taxonomy" id="474922"/>
    <lineage>
        <taxon>Eukaryota</taxon>
        <taxon>Fungi</taxon>
        <taxon>Dikarya</taxon>
        <taxon>Ascomycota</taxon>
        <taxon>Pezizomycotina</taxon>
        <taxon>Sordariomycetes</taxon>
        <taxon>Hypocreomycetidae</taxon>
        <taxon>Glomerellales</taxon>
        <taxon>Glomerellaceae</taxon>
        <taxon>Colletotrichum</taxon>
        <taxon>Colletotrichum gloeosporioides species complex</taxon>
    </lineage>
</organism>
<feature type="compositionally biased region" description="Low complexity" evidence="14">
    <location>
        <begin position="777"/>
        <end position="789"/>
    </location>
</feature>
<dbReference type="InterPro" id="IPR036855">
    <property type="entry name" value="Znf_CCCH_sf"/>
</dbReference>
<dbReference type="SUPFAM" id="SSF160443">
    <property type="entry name" value="SMR domain-like"/>
    <property type="match status" value="1"/>
</dbReference>